<dbReference type="SUPFAM" id="SSF48208">
    <property type="entry name" value="Six-hairpin glycosidases"/>
    <property type="match status" value="1"/>
</dbReference>
<evidence type="ECO:0000256" key="4">
    <source>
        <dbReference type="SAM" id="MobiDB-lite"/>
    </source>
</evidence>
<dbReference type="KEGG" id="aser:Asera_44410"/>
<dbReference type="Gene3D" id="1.50.10.10">
    <property type="match status" value="1"/>
</dbReference>
<accession>A0A810L4P1</accession>
<gene>
    <name evidence="10" type="ORF">Asera_44410</name>
</gene>
<feature type="domain" description="Bacterial alpha-L-rhamnosidase N-terminal" evidence="7">
    <location>
        <begin position="180"/>
        <end position="346"/>
    </location>
</feature>
<dbReference type="Pfam" id="PF17390">
    <property type="entry name" value="Bac_rhamnosid_C"/>
    <property type="match status" value="1"/>
</dbReference>
<organism evidence="10 11">
    <name type="scientific">Actinocatenispora sera</name>
    <dbReference type="NCBI Taxonomy" id="390989"/>
    <lineage>
        <taxon>Bacteria</taxon>
        <taxon>Bacillati</taxon>
        <taxon>Actinomycetota</taxon>
        <taxon>Actinomycetes</taxon>
        <taxon>Micromonosporales</taxon>
        <taxon>Micromonosporaceae</taxon>
        <taxon>Actinocatenispora</taxon>
    </lineage>
</organism>
<feature type="chain" id="PRO_5038381523" description="alpha-L-rhamnosidase" evidence="5">
    <location>
        <begin position="30"/>
        <end position="1143"/>
    </location>
</feature>
<evidence type="ECO:0000259" key="9">
    <source>
        <dbReference type="Pfam" id="PF17390"/>
    </source>
</evidence>
<reference evidence="10" key="1">
    <citation type="submission" date="2020-08" db="EMBL/GenBank/DDBJ databases">
        <title>Whole genome shotgun sequence of Actinocatenispora sera NBRC 101916.</title>
        <authorList>
            <person name="Komaki H."/>
            <person name="Tamura T."/>
        </authorList>
    </citation>
    <scope>NUCLEOTIDE SEQUENCE</scope>
    <source>
        <strain evidence="10">NBRC 101916</strain>
    </source>
</reference>
<evidence type="ECO:0000256" key="2">
    <source>
        <dbReference type="ARBA" id="ARBA00012652"/>
    </source>
</evidence>
<dbReference type="Pfam" id="PF05592">
    <property type="entry name" value="Bac_rhamnosid"/>
    <property type="match status" value="1"/>
</dbReference>
<evidence type="ECO:0000313" key="10">
    <source>
        <dbReference type="EMBL" id="BCJ30333.1"/>
    </source>
</evidence>
<feature type="domain" description="Alpha-L-rhamnosidase concanavalin-like" evidence="6">
    <location>
        <begin position="358"/>
        <end position="461"/>
    </location>
</feature>
<dbReference type="GO" id="GO:0030596">
    <property type="term" value="F:alpha-L-rhamnosidase activity"/>
    <property type="evidence" value="ECO:0007669"/>
    <property type="project" value="UniProtKB-EC"/>
</dbReference>
<keyword evidence="3" id="KW-0378">Hydrolase</keyword>
<dbReference type="Gene3D" id="2.60.40.10">
    <property type="entry name" value="Immunoglobulins"/>
    <property type="match status" value="1"/>
</dbReference>
<dbReference type="EMBL" id="AP023354">
    <property type="protein sequence ID" value="BCJ30333.1"/>
    <property type="molecule type" value="Genomic_DNA"/>
</dbReference>
<dbReference type="Gene3D" id="2.60.120.260">
    <property type="entry name" value="Galactose-binding domain-like"/>
    <property type="match status" value="3"/>
</dbReference>
<protein>
    <recommendedName>
        <fullName evidence="2">alpha-L-rhamnosidase</fullName>
        <ecNumber evidence="2">3.2.1.40</ecNumber>
    </recommendedName>
</protein>
<dbReference type="GO" id="GO:0005975">
    <property type="term" value="P:carbohydrate metabolic process"/>
    <property type="evidence" value="ECO:0007669"/>
    <property type="project" value="InterPro"/>
</dbReference>
<evidence type="ECO:0000259" key="8">
    <source>
        <dbReference type="Pfam" id="PF17389"/>
    </source>
</evidence>
<dbReference type="InterPro" id="IPR008928">
    <property type="entry name" value="6-hairpin_glycosidase_sf"/>
</dbReference>
<dbReference type="InterPro" id="IPR016007">
    <property type="entry name" value="Alpha_rhamnosid"/>
</dbReference>
<dbReference type="RefSeq" id="WP_030445900.1">
    <property type="nucleotide sequence ID" value="NZ_AP023354.1"/>
</dbReference>
<dbReference type="InterPro" id="IPR012341">
    <property type="entry name" value="6hp_glycosidase-like_sf"/>
</dbReference>
<dbReference type="Proteomes" id="UP000680750">
    <property type="component" value="Chromosome"/>
</dbReference>
<dbReference type="PANTHER" id="PTHR33307">
    <property type="entry name" value="ALPHA-RHAMNOSIDASE (EUROFUNG)"/>
    <property type="match status" value="1"/>
</dbReference>
<dbReference type="EC" id="3.2.1.40" evidence="2"/>
<keyword evidence="5" id="KW-0732">Signal</keyword>
<sequence length="1143" mass="122483">MKRRTALTALAAGTGAAALGALPPASATAMPAGAPLRPYRLRVDGLADPLGIDDTAPRLSWWLAGGGTDRRQTGYQIRAASTRAGLATPDRWDSGHVESADSTQVGYGGPAPGSRDRVFWQVRVWDEHGRRGDWSEVASFELGLLSADDWTARWITHPDWLSVPTDVPLPLLAKQFRAGTVRRARLYLTGVGIYQASLNGRPVTDAVLEPPNTDYATRVTYACHDVTELIANGANTLAVRLGNGTFNVPDTPDRYRKYVRVQGPPKLLAQLEIDGEVIGTDTSWRTTLGPTTFATWYGGEDHDARREPVGWQQPGTDLSGWTAAVTTDPPGEHTVLTARRCPPIRPVDTVPTVAITQPKPGTYVFDLGVNIAGWEELRVAGPAGTEVAILPGERLTAEGLVDQGTMIAGGATSPPIVDHYTLAGSGTEVWHPRFCYHGMRYLQVTGLPAAPDRSMLRGIVLRTDNEPAGEFGTSSDLYDGVHRIIDRSVQGNMFSVPTDCPDREKLGWLEETHLNFATLSRNYDIGAWFAEFLRTVREAQEDTGLIPDIAPQYAHFSGGSHDEPNWGSAIIRAALATWRSYGDERVLADNYPAMQRYLDYLSGKASGDLLDYGLGDWGELGQNTPTGVAASYGYLRAARGLAEVATALDRHDDARRYGALADRIAVAFDAKYRDGDTYANGTQAADAFALDAGVVPAADRVAVLEHLVGRIRAFGNHLTVGEIALPAVFRALAAGGRDDVVADILATTGDPSYGYQLVCGATSLTEYWDGPTAYGSQNHWMLGAIEEWFHTRVGGLAAADGSVGYHDLVVAPVPVGDLTAAHVRYHTPYGPAGVAWSWHGREFRIAATVPIGTTALLVPPPGAAAVHPPRDARRDGAGWRVGSGQWTLTAATAGAAPRPGPVQLAVNGPRTDVPVLGDEPISAEFRLHNLGTQTVHVTPRVSVTGGFTAKVGQHRVTLHGGETVAVPVAVTRTDPGVRSGTLSLSAAGTRTAVALTQTDDWARLAMMTSSSDHNGSAASYTNDGRTDSAYWHNGVGGWNDGTSKQFPDTLTARWSHPVSVRRVVVYTLDSVQYPASRYGLRDYDVQVAVADGGWRTVASVRGNTAGHVESTFPAVWTSAVRLSISDTNDHGYSRVLELEAYSD</sequence>
<dbReference type="SUPFAM" id="SSF49785">
    <property type="entry name" value="Galactose-binding domain-like"/>
    <property type="match status" value="1"/>
</dbReference>
<evidence type="ECO:0000259" key="6">
    <source>
        <dbReference type="Pfam" id="PF05592"/>
    </source>
</evidence>
<dbReference type="PANTHER" id="PTHR33307:SF11">
    <property type="entry name" value="ALPHA-L-RHAMNOSIDASE"/>
    <property type="match status" value="1"/>
</dbReference>
<evidence type="ECO:0000256" key="1">
    <source>
        <dbReference type="ARBA" id="ARBA00001445"/>
    </source>
</evidence>
<dbReference type="InterPro" id="IPR006311">
    <property type="entry name" value="TAT_signal"/>
</dbReference>
<evidence type="ECO:0000256" key="5">
    <source>
        <dbReference type="SAM" id="SignalP"/>
    </source>
</evidence>
<evidence type="ECO:0000259" key="7">
    <source>
        <dbReference type="Pfam" id="PF08531"/>
    </source>
</evidence>
<proteinExistence type="predicted"/>
<dbReference type="InterPro" id="IPR035396">
    <property type="entry name" value="Bac_rhamnosid6H"/>
</dbReference>
<feature type="signal peptide" evidence="5">
    <location>
        <begin position="1"/>
        <end position="29"/>
    </location>
</feature>
<evidence type="ECO:0000313" key="11">
    <source>
        <dbReference type="Proteomes" id="UP000680750"/>
    </source>
</evidence>
<dbReference type="Pfam" id="PF25788">
    <property type="entry name" value="Ig_Rha78A_N"/>
    <property type="match status" value="1"/>
</dbReference>
<dbReference type="InterPro" id="IPR013737">
    <property type="entry name" value="Bac_rhamnosid_N"/>
</dbReference>
<dbReference type="Gene3D" id="2.60.420.10">
    <property type="entry name" value="Maltose phosphorylase, domain 3"/>
    <property type="match status" value="1"/>
</dbReference>
<dbReference type="Pfam" id="PF08531">
    <property type="entry name" value="Bac_rhamnosid_N"/>
    <property type="match status" value="1"/>
</dbReference>
<dbReference type="InterPro" id="IPR013783">
    <property type="entry name" value="Ig-like_fold"/>
</dbReference>
<dbReference type="PROSITE" id="PS51318">
    <property type="entry name" value="TAT"/>
    <property type="match status" value="1"/>
</dbReference>
<evidence type="ECO:0000256" key="3">
    <source>
        <dbReference type="ARBA" id="ARBA00022801"/>
    </source>
</evidence>
<dbReference type="InterPro" id="IPR008979">
    <property type="entry name" value="Galactose-bd-like_sf"/>
</dbReference>
<dbReference type="Pfam" id="PF17389">
    <property type="entry name" value="Bac_rhamnosid6H"/>
    <property type="match status" value="1"/>
</dbReference>
<feature type="domain" description="Alpha-L-rhamnosidase C-terminal" evidence="9">
    <location>
        <begin position="802"/>
        <end position="863"/>
    </location>
</feature>
<feature type="region of interest" description="Disordered" evidence="4">
    <location>
        <begin position="87"/>
        <end position="110"/>
    </location>
</feature>
<dbReference type="InterPro" id="IPR035398">
    <property type="entry name" value="Bac_rhamnosid_C"/>
</dbReference>
<feature type="compositionally biased region" description="Basic and acidic residues" evidence="4">
    <location>
        <begin position="90"/>
        <end position="99"/>
    </location>
</feature>
<comment type="catalytic activity">
    <reaction evidence="1">
        <text>Hydrolysis of terminal non-reducing alpha-L-rhamnose residues in alpha-L-rhamnosides.</text>
        <dbReference type="EC" id="3.2.1.40"/>
    </reaction>
</comment>
<dbReference type="InterPro" id="IPR008902">
    <property type="entry name" value="Rhamnosid_concanavalin"/>
</dbReference>
<name>A0A810L4P1_9ACTN</name>
<feature type="domain" description="Alpha-L-rhamnosidase six-hairpin glycosidase" evidence="8">
    <location>
        <begin position="468"/>
        <end position="793"/>
    </location>
</feature>
<keyword evidence="11" id="KW-1185">Reference proteome</keyword>
<dbReference type="AlphaFoldDB" id="A0A810L4P1"/>